<proteinExistence type="predicted"/>
<dbReference type="InterPro" id="IPR056789">
    <property type="entry name" value="LRR_R13L1-DRL21"/>
</dbReference>
<dbReference type="RefSeq" id="XP_022764224.1">
    <property type="nucleotide sequence ID" value="XM_022908489.1"/>
</dbReference>
<dbReference type="AlphaFoldDB" id="A0A6P6AH77"/>
<evidence type="ECO:0000313" key="2">
    <source>
        <dbReference type="Proteomes" id="UP000515121"/>
    </source>
</evidence>
<dbReference type="SUPFAM" id="SSF52058">
    <property type="entry name" value="L domain-like"/>
    <property type="match status" value="3"/>
</dbReference>
<dbReference type="Pfam" id="PF25019">
    <property type="entry name" value="LRR_R13L1-DRL21"/>
    <property type="match status" value="1"/>
</dbReference>
<accession>A0A6P6AH77</accession>
<dbReference type="PANTHER" id="PTHR47186">
    <property type="entry name" value="LEUCINE-RICH REPEAT-CONTAINING PROTEIN 57"/>
    <property type="match status" value="1"/>
</dbReference>
<name>A0A6P6AH77_DURZI</name>
<dbReference type="InterPro" id="IPR032675">
    <property type="entry name" value="LRR_dom_sf"/>
</dbReference>
<dbReference type="PANTHER" id="PTHR47186:SF41">
    <property type="entry name" value="OS12G0131701 PROTEIN"/>
    <property type="match status" value="1"/>
</dbReference>
<dbReference type="KEGG" id="dzi:111309423"/>
<feature type="domain" description="R13L1/DRL21-like LRR repeat region" evidence="1">
    <location>
        <begin position="144"/>
        <end position="268"/>
    </location>
</feature>
<evidence type="ECO:0000259" key="1">
    <source>
        <dbReference type="Pfam" id="PF25019"/>
    </source>
</evidence>
<sequence length="908" mass="102064">MYDLINDLAQSVAKDICFRVEGDKALNVSSHARHSSYIDGRKDGIKNLKVFNGKKGLRTFLPLKMPGGWWNFSNQVVSELLPEFKYLRVLSLRGCYLTESPNIIGDLVHLRARSIKMMPMGIGELTNLQTLTNFVVSQDNGRKIREMENLSNLKGGLVISELQNVVKTQDAWVAGLCRKSNLRDLGLKWSYNFAGEEIHKDVLDSLQPAKMLERLTIECYGGETFPNWIGDPSFENLSILDLDYCPNCTLLPAVGRLLSLKSLSIRRMSKVKNVGANFFGKDLSINAFPSLERLCFDGMPEWEEWDPCEVDENVRSFQHLHELIISNCPKLLGSLPNRLPSLTKLEIKLCQQLRSLPSCLPSLEKLVIQQCEQLAVSLSSLPKLSDLKIDGCQEVVSTNCTNSGSFMETVSLSNISKFTSPMEGMMLGLIKVEHLFISGYEELISSWLNQERLSTHLRPLRFLEIHNCSRLVSIGAEDEKEEHMQLGIPRHIEHLTIQYCERLERLSESIHSCRSLTKLRIEGCPRLISISNGNLPPNVRRLTIMLCENLLYLLDGVNNNIYCTRLLEHLVIGGCKSLISLSSRGELPVSLQHVDIYSCEKLTSLSANGKLPMGLKSLRINYCPALESIAQDIEQNSSLELITIDGCDHLNSLPRGLNKLNHLGEILIGRCSSLISFPGSVLLTTKLRKLHLSGCEKLQALPNCIHNIVSMRELFIFECPSVISFPQEGFPPNLTALQIWQPNICKSVIEWGLHKLTSLKHLSINGASLDVVSFPCEEMLLPRTLTSLTICGFPNLETLSSKGFQNLKSLESLGIHSCPKLKFLPEKEMFDSLLQLEISRCPLLEERCKKDGVSVSWKLQRPVSSAFIGAHKVVCKSRWKDLKKMNAVYLAEVWIAFTAVKLTIWPPE</sequence>
<dbReference type="Gene3D" id="3.80.10.10">
    <property type="entry name" value="Ribonuclease Inhibitor"/>
    <property type="match status" value="4"/>
</dbReference>
<dbReference type="Proteomes" id="UP000515121">
    <property type="component" value="Unplaced"/>
</dbReference>
<organism evidence="2 3">
    <name type="scientific">Durio zibethinus</name>
    <name type="common">Durian</name>
    <dbReference type="NCBI Taxonomy" id="66656"/>
    <lineage>
        <taxon>Eukaryota</taxon>
        <taxon>Viridiplantae</taxon>
        <taxon>Streptophyta</taxon>
        <taxon>Embryophyta</taxon>
        <taxon>Tracheophyta</taxon>
        <taxon>Spermatophyta</taxon>
        <taxon>Magnoliopsida</taxon>
        <taxon>eudicotyledons</taxon>
        <taxon>Gunneridae</taxon>
        <taxon>Pentapetalae</taxon>
        <taxon>rosids</taxon>
        <taxon>malvids</taxon>
        <taxon>Malvales</taxon>
        <taxon>Malvaceae</taxon>
        <taxon>Helicteroideae</taxon>
        <taxon>Durio</taxon>
    </lineage>
</organism>
<evidence type="ECO:0000313" key="3">
    <source>
        <dbReference type="RefSeq" id="XP_022764224.1"/>
    </source>
</evidence>
<dbReference type="GeneID" id="111309423"/>
<gene>
    <name evidence="3" type="primary">LOC111309423</name>
</gene>
<keyword evidence="2" id="KW-1185">Reference proteome</keyword>
<dbReference type="OrthoDB" id="983746at2759"/>
<protein>
    <submittedName>
        <fullName evidence="3">Disease resistance protein At3g14460</fullName>
    </submittedName>
</protein>
<reference evidence="3" key="1">
    <citation type="submission" date="2025-08" db="UniProtKB">
        <authorList>
            <consortium name="RefSeq"/>
        </authorList>
    </citation>
    <scope>IDENTIFICATION</scope>
    <source>
        <tissue evidence="3">Fruit stalk</tissue>
    </source>
</reference>